<organism evidence="2 3">
    <name type="scientific">Halorientalis persicus</name>
    <dbReference type="NCBI Taxonomy" id="1367881"/>
    <lineage>
        <taxon>Archaea</taxon>
        <taxon>Methanobacteriati</taxon>
        <taxon>Methanobacteriota</taxon>
        <taxon>Stenosarchaea group</taxon>
        <taxon>Halobacteria</taxon>
        <taxon>Halobacteriales</taxon>
        <taxon>Haloarculaceae</taxon>
        <taxon>Halorientalis</taxon>
    </lineage>
</organism>
<keyword evidence="1" id="KW-0472">Membrane</keyword>
<keyword evidence="1" id="KW-0812">Transmembrane</keyword>
<evidence type="ECO:0000313" key="2">
    <source>
        <dbReference type="EMBL" id="SEN22206.1"/>
    </source>
</evidence>
<dbReference type="Proteomes" id="UP000198775">
    <property type="component" value="Unassembled WGS sequence"/>
</dbReference>
<name>A0A1H8ES57_9EURY</name>
<proteinExistence type="predicted"/>
<keyword evidence="3" id="KW-1185">Reference proteome</keyword>
<dbReference type="AlphaFoldDB" id="A0A1H8ES57"/>
<gene>
    <name evidence="2" type="ORF">SAMN05216388_100290</name>
</gene>
<keyword evidence="1" id="KW-1133">Transmembrane helix</keyword>
<protein>
    <submittedName>
        <fullName evidence="2">Uncharacterized protein</fullName>
    </submittedName>
</protein>
<reference evidence="3" key="1">
    <citation type="submission" date="2016-10" db="EMBL/GenBank/DDBJ databases">
        <authorList>
            <person name="Varghese N."/>
            <person name="Submissions S."/>
        </authorList>
    </citation>
    <scope>NUCLEOTIDE SEQUENCE [LARGE SCALE GENOMIC DNA]</scope>
    <source>
        <strain evidence="3">IBRC-M 10043</strain>
    </source>
</reference>
<sequence>MNRRFFGWPLVLAGVVVLWVGWGNAWNLVKPYHLACAVTDPPGLHLDGLLRIVYTDNTCTGDEYRHAWKVFLSLSTLGLALVGGGTVLLRR</sequence>
<dbReference type="RefSeq" id="WP_092657300.1">
    <property type="nucleotide sequence ID" value="NZ_FOCX01000002.1"/>
</dbReference>
<accession>A0A1H8ES57</accession>
<evidence type="ECO:0000313" key="3">
    <source>
        <dbReference type="Proteomes" id="UP000198775"/>
    </source>
</evidence>
<feature type="transmembrane region" description="Helical" evidence="1">
    <location>
        <begin position="5"/>
        <end position="22"/>
    </location>
</feature>
<feature type="transmembrane region" description="Helical" evidence="1">
    <location>
        <begin position="70"/>
        <end position="89"/>
    </location>
</feature>
<evidence type="ECO:0000256" key="1">
    <source>
        <dbReference type="SAM" id="Phobius"/>
    </source>
</evidence>
<dbReference type="EMBL" id="FOCX01000002">
    <property type="protein sequence ID" value="SEN22206.1"/>
    <property type="molecule type" value="Genomic_DNA"/>
</dbReference>